<dbReference type="InterPro" id="IPR023198">
    <property type="entry name" value="PGP-like_dom2"/>
</dbReference>
<dbReference type="PANTHER" id="PTHR43434">
    <property type="entry name" value="PHOSPHOGLYCOLATE PHOSPHATASE"/>
    <property type="match status" value="1"/>
</dbReference>
<organism evidence="5 6">
    <name type="scientific">Candidatus Desulfovibrio intestinavium</name>
    <dbReference type="NCBI Taxonomy" id="2838534"/>
    <lineage>
        <taxon>Bacteria</taxon>
        <taxon>Pseudomonadati</taxon>
        <taxon>Thermodesulfobacteriota</taxon>
        <taxon>Desulfovibrionia</taxon>
        <taxon>Desulfovibrionales</taxon>
        <taxon>Desulfovibrionaceae</taxon>
        <taxon>Desulfovibrio</taxon>
    </lineage>
</organism>
<evidence type="ECO:0000256" key="2">
    <source>
        <dbReference type="ARBA" id="ARBA00004818"/>
    </source>
</evidence>
<dbReference type="GO" id="GO:0006281">
    <property type="term" value="P:DNA repair"/>
    <property type="evidence" value="ECO:0007669"/>
    <property type="project" value="TreeGrafter"/>
</dbReference>
<dbReference type="Gene3D" id="1.10.150.240">
    <property type="entry name" value="Putative phosphatase, domain 2"/>
    <property type="match status" value="1"/>
</dbReference>
<comment type="similarity">
    <text evidence="3">Belongs to the HAD-like hydrolase superfamily. CbbY/CbbZ/Gph/YieH family.</text>
</comment>
<dbReference type="Pfam" id="PF00702">
    <property type="entry name" value="Hydrolase"/>
    <property type="match status" value="1"/>
</dbReference>
<comment type="pathway">
    <text evidence="2">Organic acid metabolism; glycolate biosynthesis; glycolate from 2-phosphoglycolate: step 1/1.</text>
</comment>
<dbReference type="InterPro" id="IPR050155">
    <property type="entry name" value="HAD-like_hydrolase_sf"/>
</dbReference>
<comment type="catalytic activity">
    <reaction evidence="1">
        <text>2-phosphoglycolate + H2O = glycolate + phosphate</text>
        <dbReference type="Rhea" id="RHEA:14369"/>
        <dbReference type="ChEBI" id="CHEBI:15377"/>
        <dbReference type="ChEBI" id="CHEBI:29805"/>
        <dbReference type="ChEBI" id="CHEBI:43474"/>
        <dbReference type="ChEBI" id="CHEBI:58033"/>
        <dbReference type="EC" id="3.1.3.18"/>
    </reaction>
</comment>
<proteinExistence type="inferred from homology"/>
<dbReference type="SFLD" id="SFLDS00003">
    <property type="entry name" value="Haloacid_Dehalogenase"/>
    <property type="match status" value="1"/>
</dbReference>
<evidence type="ECO:0000256" key="1">
    <source>
        <dbReference type="ARBA" id="ARBA00000830"/>
    </source>
</evidence>
<evidence type="ECO:0000256" key="4">
    <source>
        <dbReference type="ARBA" id="ARBA00013078"/>
    </source>
</evidence>
<dbReference type="PANTHER" id="PTHR43434:SF1">
    <property type="entry name" value="PHOSPHOGLYCOLATE PHOSPHATASE"/>
    <property type="match status" value="1"/>
</dbReference>
<dbReference type="SUPFAM" id="SSF56784">
    <property type="entry name" value="HAD-like"/>
    <property type="match status" value="1"/>
</dbReference>
<keyword evidence="5" id="KW-0378">Hydrolase</keyword>
<dbReference type="InterPro" id="IPR036412">
    <property type="entry name" value="HAD-like_sf"/>
</dbReference>
<name>A0A9D2HKH2_9BACT</name>
<dbReference type="Proteomes" id="UP000823821">
    <property type="component" value="Unassembled WGS sequence"/>
</dbReference>
<dbReference type="Gene3D" id="3.40.50.1000">
    <property type="entry name" value="HAD superfamily/HAD-like"/>
    <property type="match status" value="1"/>
</dbReference>
<dbReference type="EMBL" id="DWZD01000016">
    <property type="protein sequence ID" value="HJA78386.1"/>
    <property type="molecule type" value="Genomic_DNA"/>
</dbReference>
<reference evidence="5" key="1">
    <citation type="journal article" date="2021" name="PeerJ">
        <title>Extensive microbial diversity within the chicken gut microbiome revealed by metagenomics and culture.</title>
        <authorList>
            <person name="Gilroy R."/>
            <person name="Ravi A."/>
            <person name="Getino M."/>
            <person name="Pursley I."/>
            <person name="Horton D.L."/>
            <person name="Alikhan N.F."/>
            <person name="Baker D."/>
            <person name="Gharbi K."/>
            <person name="Hall N."/>
            <person name="Watson M."/>
            <person name="Adriaenssens E.M."/>
            <person name="Foster-Nyarko E."/>
            <person name="Jarju S."/>
            <person name="Secka A."/>
            <person name="Antonio M."/>
            <person name="Oren A."/>
            <person name="Chaudhuri R.R."/>
            <person name="La Ragione R."/>
            <person name="Hildebrand F."/>
            <person name="Pallen M.J."/>
        </authorList>
    </citation>
    <scope>NUCLEOTIDE SEQUENCE</scope>
    <source>
        <strain evidence="5">5032</strain>
    </source>
</reference>
<comment type="caution">
    <text evidence="5">The sequence shown here is derived from an EMBL/GenBank/DDBJ whole genome shotgun (WGS) entry which is preliminary data.</text>
</comment>
<evidence type="ECO:0000313" key="6">
    <source>
        <dbReference type="Proteomes" id="UP000823821"/>
    </source>
</evidence>
<dbReference type="GO" id="GO:0005829">
    <property type="term" value="C:cytosol"/>
    <property type="evidence" value="ECO:0007669"/>
    <property type="project" value="TreeGrafter"/>
</dbReference>
<dbReference type="InterPro" id="IPR023214">
    <property type="entry name" value="HAD_sf"/>
</dbReference>
<dbReference type="EC" id="3.1.3.18" evidence="4"/>
<evidence type="ECO:0000313" key="5">
    <source>
        <dbReference type="EMBL" id="HJA78386.1"/>
    </source>
</evidence>
<protein>
    <recommendedName>
        <fullName evidence="4">phosphoglycolate phosphatase</fullName>
        <ecNumber evidence="4">3.1.3.18</ecNumber>
    </recommendedName>
</protein>
<accession>A0A9D2HKH2</accession>
<reference evidence="5" key="2">
    <citation type="submission" date="2021-04" db="EMBL/GenBank/DDBJ databases">
        <authorList>
            <person name="Gilroy R."/>
        </authorList>
    </citation>
    <scope>NUCLEOTIDE SEQUENCE</scope>
    <source>
        <strain evidence="5">5032</strain>
    </source>
</reference>
<dbReference type="SFLD" id="SFLDG01129">
    <property type="entry name" value="C1.5:_HAD__Beta-PGM__Phosphata"/>
    <property type="match status" value="1"/>
</dbReference>
<gene>
    <name evidence="5" type="ORF">H9784_02265</name>
</gene>
<dbReference type="GO" id="GO:0008967">
    <property type="term" value="F:phosphoglycolate phosphatase activity"/>
    <property type="evidence" value="ECO:0007669"/>
    <property type="project" value="UniProtKB-EC"/>
</dbReference>
<evidence type="ECO:0000256" key="3">
    <source>
        <dbReference type="ARBA" id="ARBA00006171"/>
    </source>
</evidence>
<sequence>MPLQAIVFDCDGVILDSVPVKTRAFARLAEPYGLEARDRFVMYHSLHGGVSRYRKFEWFFREVLGREISPEESREWGERFAAYALDEVRRCALIPGIEETLERWHARLPLYVCSGAPDAEVRLVLEERGLSGYFRGIHGSPPAKAELLARIVREARLDPADVLMVGDAATDRNAAEEVGTQFYGIGPEWRGASFPWGLDAAGLSGWIGERVDNA</sequence>
<dbReference type="AlphaFoldDB" id="A0A9D2HKH2"/>